<comment type="similarity">
    <text evidence="3">Belongs to the CotF family.</text>
</comment>
<comment type="subcellular location">
    <subcellularLocation>
        <location evidence="2">Spore coat</location>
    </subcellularLocation>
</comment>
<dbReference type="PANTHER" id="PTHR39183:SF1">
    <property type="entry name" value="SPORE COAT PROTEIN F-LIKE PROTEIN YHCQ"/>
    <property type="match status" value="1"/>
</dbReference>
<keyword evidence="4" id="KW-0946">Virion</keyword>
<dbReference type="PANTHER" id="PTHR39183">
    <property type="entry name" value="SPORE COAT PROTEIN F-LIKE PROTEIN YHCQ"/>
    <property type="match status" value="1"/>
</dbReference>
<evidence type="ECO:0000256" key="2">
    <source>
        <dbReference type="ARBA" id="ARBA00024325"/>
    </source>
</evidence>
<evidence type="ECO:0000313" key="4">
    <source>
        <dbReference type="EMBL" id="SFQ38682.1"/>
    </source>
</evidence>
<dbReference type="InterPro" id="IPR012347">
    <property type="entry name" value="Ferritin-like"/>
</dbReference>
<sequence length="161" mass="18531">MSTEERRTLAWHETLEIHELVAFQSNGLIKLKKMIKEVNDPELREIYRKSILDIEGNIKELIPFYSLAPAGREEDLRNDLGFYAGDLLGLLKTSVRNYSIAITETATPSLRNVLTNHLLKAIKGHEQIFNYMYKKGYYPSYDLNALLSNDLKIANKALQMK</sequence>
<keyword evidence="4" id="KW-0167">Capsid protein</keyword>
<reference evidence="4 5" key="1">
    <citation type="submission" date="2016-10" db="EMBL/GenBank/DDBJ databases">
        <authorList>
            <person name="Varghese N."/>
            <person name="Submissions S."/>
        </authorList>
    </citation>
    <scope>NUCLEOTIDE SEQUENCE [LARGE SCALE GENOMIC DNA]</scope>
    <source>
        <strain evidence="4 5">DSM 13796</strain>
    </source>
</reference>
<dbReference type="EMBL" id="FOXX01000002">
    <property type="protein sequence ID" value="SFQ38682.1"/>
    <property type="molecule type" value="Genomic_DNA"/>
</dbReference>
<dbReference type="Pfam" id="PF07875">
    <property type="entry name" value="Coat_F"/>
    <property type="match status" value="1"/>
</dbReference>
<evidence type="ECO:0000256" key="1">
    <source>
        <dbReference type="ARBA" id="ARBA00022969"/>
    </source>
</evidence>
<dbReference type="RefSeq" id="WP_061803641.1">
    <property type="nucleotide sequence ID" value="NZ_FOXX01000002.1"/>
</dbReference>
<keyword evidence="1" id="KW-0749">Sporulation</keyword>
<proteinExistence type="inferred from homology"/>
<dbReference type="InterPro" id="IPR012851">
    <property type="entry name" value="Spore_coat_CotF-like"/>
</dbReference>
<dbReference type="Gene3D" id="1.20.1260.10">
    <property type="match status" value="1"/>
</dbReference>
<dbReference type="GeneID" id="93709935"/>
<comment type="caution">
    <text evidence="4">The sequence shown here is derived from an EMBL/GenBank/DDBJ whole genome shotgun (WGS) entry which is preliminary data.</text>
</comment>
<evidence type="ECO:0000256" key="3">
    <source>
        <dbReference type="ARBA" id="ARBA00024344"/>
    </source>
</evidence>
<evidence type="ECO:0000313" key="5">
    <source>
        <dbReference type="Proteomes" id="UP000182762"/>
    </source>
</evidence>
<gene>
    <name evidence="4" type="ORF">SAMN02745910_01210</name>
</gene>
<keyword evidence="5" id="KW-1185">Reference proteome</keyword>
<organism evidence="4 5">
    <name type="scientific">Priestia endophytica DSM 13796</name>
    <dbReference type="NCBI Taxonomy" id="1121089"/>
    <lineage>
        <taxon>Bacteria</taxon>
        <taxon>Bacillati</taxon>
        <taxon>Bacillota</taxon>
        <taxon>Bacilli</taxon>
        <taxon>Bacillales</taxon>
        <taxon>Bacillaceae</taxon>
        <taxon>Priestia</taxon>
    </lineage>
</organism>
<dbReference type="Proteomes" id="UP000182762">
    <property type="component" value="Unassembled WGS sequence"/>
</dbReference>
<accession>A0A1I5Y353</accession>
<protein>
    <submittedName>
        <fullName evidence="4">Spore coat protein F</fullName>
    </submittedName>
</protein>
<name>A0A1I5Y353_9BACI</name>